<dbReference type="OrthoDB" id="3797168at2759"/>
<dbReference type="SUPFAM" id="SSF46689">
    <property type="entry name" value="Homeodomain-like"/>
    <property type="match status" value="1"/>
</dbReference>
<dbReference type="CDD" id="cd00167">
    <property type="entry name" value="SANT"/>
    <property type="match status" value="2"/>
</dbReference>
<dbReference type="GeneID" id="80907963"/>
<evidence type="ECO:0000259" key="1">
    <source>
        <dbReference type="SMART" id="SM00717"/>
    </source>
</evidence>
<dbReference type="RefSeq" id="XP_056073526.1">
    <property type="nucleotide sequence ID" value="XM_056213218.1"/>
</dbReference>
<dbReference type="SMART" id="SM00717">
    <property type="entry name" value="SANT"/>
    <property type="match status" value="2"/>
</dbReference>
<dbReference type="InterPro" id="IPR001005">
    <property type="entry name" value="SANT/Myb"/>
</dbReference>
<gene>
    <name evidence="2" type="ORF">N0V89_004433</name>
</gene>
<evidence type="ECO:0000313" key="2">
    <source>
        <dbReference type="EMBL" id="KAJ4356400.1"/>
    </source>
</evidence>
<feature type="domain" description="Myb-like" evidence="1">
    <location>
        <begin position="10"/>
        <end position="57"/>
    </location>
</feature>
<dbReference type="EMBL" id="JAPEUX010000003">
    <property type="protein sequence ID" value="KAJ4356400.1"/>
    <property type="molecule type" value="Genomic_DNA"/>
</dbReference>
<dbReference type="Gene3D" id="1.10.10.60">
    <property type="entry name" value="Homeodomain-like"/>
    <property type="match status" value="1"/>
</dbReference>
<proteinExistence type="predicted"/>
<feature type="domain" description="Myb-like" evidence="1">
    <location>
        <begin position="75"/>
        <end position="122"/>
    </location>
</feature>
<keyword evidence="3" id="KW-1185">Reference proteome</keyword>
<comment type="caution">
    <text evidence="2">The sequence shown here is derived from an EMBL/GenBank/DDBJ whole genome shotgun (WGS) entry which is preliminary data.</text>
</comment>
<sequence>MKVGTSATHGGTPWRVEEDTQIEDGVRIGLEFHQICALFPSRSSEAVRHRISRARRNIQAGNPVVPKTAIQNLKGGRPWTTEEDETLDKAIINSADLSQIRTLFPGRSADSVRHRYNRNLKELNSQDADLLREDAQTTGSPLIAEQKADGSSKAAALWSPEDDQKVEDAVSANFDDHVVLSHEAMFQSPLAHSMQNNTPSRPKQDHEKELKSVSFADELQVRRISRTPGSIPLVKSFQAQAFQGSVRPSTPPRPVVEPLTPPFRAQELPAIDGQEYAFGMAPYQPYPEESHILQEDSSNEAQIVDMFLPNTRAFLRGVPENQSPGDASQERNHPFLPHGSIDNIPLTALANPSEPFMSFPTDNGYGQYTSSVDNHPDLRNGFDWAPTSHRLVTPPTLVTSEQLFTDPSTPPSYFMDMDDTPFISDDQLMDAFWDFQPELDEDMLDEQVPVTRSDLSFGP</sequence>
<name>A0A9W8XPF4_9PLEO</name>
<dbReference type="InterPro" id="IPR009057">
    <property type="entry name" value="Homeodomain-like_sf"/>
</dbReference>
<evidence type="ECO:0000313" key="3">
    <source>
        <dbReference type="Proteomes" id="UP001140513"/>
    </source>
</evidence>
<organism evidence="2 3">
    <name type="scientific">Didymosphaeria variabile</name>
    <dbReference type="NCBI Taxonomy" id="1932322"/>
    <lineage>
        <taxon>Eukaryota</taxon>
        <taxon>Fungi</taxon>
        <taxon>Dikarya</taxon>
        <taxon>Ascomycota</taxon>
        <taxon>Pezizomycotina</taxon>
        <taxon>Dothideomycetes</taxon>
        <taxon>Pleosporomycetidae</taxon>
        <taxon>Pleosporales</taxon>
        <taxon>Massarineae</taxon>
        <taxon>Didymosphaeriaceae</taxon>
        <taxon>Didymosphaeria</taxon>
    </lineage>
</organism>
<dbReference type="Proteomes" id="UP001140513">
    <property type="component" value="Unassembled WGS sequence"/>
</dbReference>
<reference evidence="2" key="1">
    <citation type="submission" date="2022-10" db="EMBL/GenBank/DDBJ databases">
        <title>Tapping the CABI collections for fungal endophytes: first genome assemblies for Collariella, Neodidymelliopsis, Ascochyta clinopodiicola, Didymella pomorum, Didymosphaeria variabile, Neocosmospora piperis and Neocucurbitaria cava.</title>
        <authorList>
            <person name="Hill R."/>
        </authorList>
    </citation>
    <scope>NUCLEOTIDE SEQUENCE</scope>
    <source>
        <strain evidence="2">IMI 356815</strain>
    </source>
</reference>
<protein>
    <recommendedName>
        <fullName evidence="1">Myb-like domain-containing protein</fullName>
    </recommendedName>
</protein>
<dbReference type="AlphaFoldDB" id="A0A9W8XPF4"/>
<accession>A0A9W8XPF4</accession>